<feature type="domain" description="Tyr recombinase" evidence="5">
    <location>
        <begin position="173"/>
        <end position="361"/>
    </location>
</feature>
<gene>
    <name evidence="7" type="ORF">DAETH_25500</name>
</gene>
<protein>
    <submittedName>
        <fullName evidence="7">Site-specific integrase</fullName>
    </submittedName>
</protein>
<dbReference type="RefSeq" id="WP_264775273.1">
    <property type="nucleotide sequence ID" value="NZ_AP026560.1"/>
</dbReference>
<dbReference type="PANTHER" id="PTHR30349">
    <property type="entry name" value="PHAGE INTEGRASE-RELATED"/>
    <property type="match status" value="1"/>
</dbReference>
<name>A0ABM8AFJ9_9DEIO</name>
<dbReference type="Gene3D" id="1.10.150.130">
    <property type="match status" value="1"/>
</dbReference>
<keyword evidence="1" id="KW-0229">DNA integration</keyword>
<proteinExistence type="predicted"/>
<dbReference type="InterPro" id="IPR044068">
    <property type="entry name" value="CB"/>
</dbReference>
<dbReference type="Gene3D" id="1.10.443.10">
    <property type="entry name" value="Intergrase catalytic core"/>
    <property type="match status" value="1"/>
</dbReference>
<keyword evidence="3" id="KW-0233">DNA recombination</keyword>
<dbReference type="InterPro" id="IPR004107">
    <property type="entry name" value="Integrase_SAM-like_N"/>
</dbReference>
<dbReference type="Proteomes" id="UP001064971">
    <property type="component" value="Chromosome"/>
</dbReference>
<organism evidence="7 8">
    <name type="scientific">Deinococcus aetherius</name>
    <dbReference type="NCBI Taxonomy" id="200252"/>
    <lineage>
        <taxon>Bacteria</taxon>
        <taxon>Thermotogati</taxon>
        <taxon>Deinococcota</taxon>
        <taxon>Deinococci</taxon>
        <taxon>Deinococcales</taxon>
        <taxon>Deinococcaceae</taxon>
        <taxon>Deinococcus</taxon>
    </lineage>
</organism>
<evidence type="ECO:0000256" key="4">
    <source>
        <dbReference type="PROSITE-ProRule" id="PRU01248"/>
    </source>
</evidence>
<dbReference type="InterPro" id="IPR050090">
    <property type="entry name" value="Tyrosine_recombinase_XerCD"/>
</dbReference>
<dbReference type="SUPFAM" id="SSF56349">
    <property type="entry name" value="DNA breaking-rejoining enzymes"/>
    <property type="match status" value="1"/>
</dbReference>
<evidence type="ECO:0000256" key="2">
    <source>
        <dbReference type="ARBA" id="ARBA00023125"/>
    </source>
</evidence>
<evidence type="ECO:0000259" key="5">
    <source>
        <dbReference type="PROSITE" id="PS51898"/>
    </source>
</evidence>
<accession>A0ABM8AFJ9</accession>
<dbReference type="Pfam" id="PF00589">
    <property type="entry name" value="Phage_integrase"/>
    <property type="match status" value="1"/>
</dbReference>
<feature type="domain" description="Core-binding (CB)" evidence="6">
    <location>
        <begin position="69"/>
        <end position="151"/>
    </location>
</feature>
<dbReference type="InterPro" id="IPR011010">
    <property type="entry name" value="DNA_brk_join_enz"/>
</dbReference>
<sequence>MAGRRDNGEGCVKQLPSGSYRWQITLGFDERGKQLLKSGTEKTKRDAERARVQALADYQRGLLPTPSQIRLADWLPRWLELKRPNLAPKTFANYSYVIDKHLTPLLGQRKLQDLKPSDVRAAYVRLSDNGFSKSLLHQVRVILRQALQEAVFDEIVARNVAEVARLPSFRRGKTSRALDSQEVEAFLKAAGKHRLSVLFEFVIATGLRRGEVCALRWAHLDLEQGLLRVRENITVVNGKATLGAPKTESGIRDLHLALETVELLRRHRQEGINPGGHVFANARGQRLYPDSLTKLAGKIAAKASLGEVRFHDLRHTYASLMLSRGVPMEVVSEKLGHSRPSTTADIYRHIFVEEHERHTFSLGDLLTPKPLKIRSAARRVEEDTDEEPAA</sequence>
<dbReference type="PROSITE" id="PS51900">
    <property type="entry name" value="CB"/>
    <property type="match status" value="1"/>
</dbReference>
<dbReference type="InterPro" id="IPR002104">
    <property type="entry name" value="Integrase_catalytic"/>
</dbReference>
<dbReference type="PROSITE" id="PS51898">
    <property type="entry name" value="TYR_RECOMBINASE"/>
    <property type="match status" value="1"/>
</dbReference>
<dbReference type="InterPro" id="IPR010998">
    <property type="entry name" value="Integrase_recombinase_N"/>
</dbReference>
<dbReference type="Pfam" id="PF14659">
    <property type="entry name" value="Phage_int_SAM_3"/>
    <property type="match status" value="1"/>
</dbReference>
<keyword evidence="2 4" id="KW-0238">DNA-binding</keyword>
<reference evidence="7" key="1">
    <citation type="submission" date="2022-07" db="EMBL/GenBank/DDBJ databases">
        <title>Complete Genome Sequence of the Radioresistant Bacterium Deinococcus aetherius ST0316, Isolated from the Air Dust collected in Lower Stratosphere above Japan.</title>
        <authorList>
            <person name="Satoh K."/>
            <person name="Hagiwara K."/>
            <person name="Katsumata K."/>
            <person name="Kubo A."/>
            <person name="Yokobori S."/>
            <person name="Yamagishi A."/>
            <person name="Oono Y."/>
            <person name="Narumi I."/>
        </authorList>
    </citation>
    <scope>NUCLEOTIDE SEQUENCE</scope>
    <source>
        <strain evidence="7">ST0316</strain>
    </source>
</reference>
<evidence type="ECO:0000259" key="6">
    <source>
        <dbReference type="PROSITE" id="PS51900"/>
    </source>
</evidence>
<evidence type="ECO:0000256" key="3">
    <source>
        <dbReference type="ARBA" id="ARBA00023172"/>
    </source>
</evidence>
<evidence type="ECO:0000256" key="1">
    <source>
        <dbReference type="ARBA" id="ARBA00022908"/>
    </source>
</evidence>
<dbReference type="CDD" id="cd01189">
    <property type="entry name" value="INT_ICEBs1_C_like"/>
    <property type="match status" value="1"/>
</dbReference>
<evidence type="ECO:0000313" key="8">
    <source>
        <dbReference type="Proteomes" id="UP001064971"/>
    </source>
</evidence>
<dbReference type="PANTHER" id="PTHR30349:SF91">
    <property type="entry name" value="INTA PROTEIN"/>
    <property type="match status" value="1"/>
</dbReference>
<dbReference type="EMBL" id="AP026560">
    <property type="protein sequence ID" value="BDP42581.1"/>
    <property type="molecule type" value="Genomic_DNA"/>
</dbReference>
<dbReference type="InterPro" id="IPR013762">
    <property type="entry name" value="Integrase-like_cat_sf"/>
</dbReference>
<keyword evidence="8" id="KW-1185">Reference proteome</keyword>
<evidence type="ECO:0000313" key="7">
    <source>
        <dbReference type="EMBL" id="BDP42581.1"/>
    </source>
</evidence>